<evidence type="ECO:0000313" key="6">
    <source>
        <dbReference type="EMBL" id="GIX67712.1"/>
    </source>
</evidence>
<proteinExistence type="inferred from homology"/>
<dbReference type="PANTHER" id="PTHR11610">
    <property type="entry name" value="LIPASE"/>
    <property type="match status" value="1"/>
</dbReference>
<accession>A0AAV4M6K6</accession>
<name>A0AAV4M6K6_CAEEX</name>
<dbReference type="InterPro" id="IPR000734">
    <property type="entry name" value="TAG_lipase"/>
</dbReference>
<dbReference type="GO" id="GO:0016298">
    <property type="term" value="F:lipase activity"/>
    <property type="evidence" value="ECO:0007669"/>
    <property type="project" value="InterPro"/>
</dbReference>
<gene>
    <name evidence="6" type="primary">Pnliprp2</name>
    <name evidence="6" type="ORF">CEXT_330581</name>
</gene>
<reference evidence="6 7" key="1">
    <citation type="submission" date="2021-06" db="EMBL/GenBank/DDBJ databases">
        <title>Caerostris extrusa draft genome.</title>
        <authorList>
            <person name="Kono N."/>
            <person name="Arakawa K."/>
        </authorList>
    </citation>
    <scope>NUCLEOTIDE SEQUENCE [LARGE SCALE GENOMIC DNA]</scope>
</reference>
<dbReference type="GO" id="GO:0016042">
    <property type="term" value="P:lipid catabolic process"/>
    <property type="evidence" value="ECO:0007669"/>
    <property type="project" value="TreeGrafter"/>
</dbReference>
<comment type="subcellular location">
    <subcellularLocation>
        <location evidence="1">Secreted</location>
    </subcellularLocation>
</comment>
<dbReference type="Pfam" id="PF00151">
    <property type="entry name" value="Lipase"/>
    <property type="match status" value="1"/>
</dbReference>
<dbReference type="Gene3D" id="3.40.50.1820">
    <property type="entry name" value="alpha/beta hydrolase"/>
    <property type="match status" value="1"/>
</dbReference>
<keyword evidence="3" id="KW-0964">Secreted</keyword>
<sequence length="94" mass="10440">MLHIVGHGLGSHVAGYAGQSILPMVQRITGLDPAYKYFCNMPENVRLDANDANFVDVIHTELKAYDSGHGGCHKLGHVDFFRMTRLLLLTLTMK</sequence>
<organism evidence="6 7">
    <name type="scientific">Caerostris extrusa</name>
    <name type="common">Bark spider</name>
    <name type="synonym">Caerostris bankana</name>
    <dbReference type="NCBI Taxonomy" id="172846"/>
    <lineage>
        <taxon>Eukaryota</taxon>
        <taxon>Metazoa</taxon>
        <taxon>Ecdysozoa</taxon>
        <taxon>Arthropoda</taxon>
        <taxon>Chelicerata</taxon>
        <taxon>Arachnida</taxon>
        <taxon>Araneae</taxon>
        <taxon>Araneomorphae</taxon>
        <taxon>Entelegynae</taxon>
        <taxon>Araneoidea</taxon>
        <taxon>Araneidae</taxon>
        <taxon>Caerostris</taxon>
    </lineage>
</organism>
<dbReference type="InterPro" id="IPR029058">
    <property type="entry name" value="AB_hydrolase_fold"/>
</dbReference>
<comment type="similarity">
    <text evidence="2 4">Belongs to the AB hydrolase superfamily. Lipase family.</text>
</comment>
<evidence type="ECO:0000313" key="7">
    <source>
        <dbReference type="Proteomes" id="UP001054945"/>
    </source>
</evidence>
<evidence type="ECO:0000256" key="2">
    <source>
        <dbReference type="ARBA" id="ARBA00010701"/>
    </source>
</evidence>
<evidence type="ECO:0000259" key="5">
    <source>
        <dbReference type="Pfam" id="PF00151"/>
    </source>
</evidence>
<evidence type="ECO:0000256" key="1">
    <source>
        <dbReference type="ARBA" id="ARBA00004613"/>
    </source>
</evidence>
<feature type="domain" description="Lipase" evidence="5">
    <location>
        <begin position="2"/>
        <end position="81"/>
    </location>
</feature>
<protein>
    <submittedName>
        <fullName evidence="6">Pancreatic lipase-related protein 2</fullName>
    </submittedName>
</protein>
<dbReference type="GO" id="GO:0005615">
    <property type="term" value="C:extracellular space"/>
    <property type="evidence" value="ECO:0007669"/>
    <property type="project" value="TreeGrafter"/>
</dbReference>
<comment type="caution">
    <text evidence="6">The sequence shown here is derived from an EMBL/GenBank/DDBJ whole genome shotgun (WGS) entry which is preliminary data.</text>
</comment>
<dbReference type="EMBL" id="BPLR01001895">
    <property type="protein sequence ID" value="GIX67712.1"/>
    <property type="molecule type" value="Genomic_DNA"/>
</dbReference>
<keyword evidence="7" id="KW-1185">Reference proteome</keyword>
<dbReference type="SUPFAM" id="SSF53474">
    <property type="entry name" value="alpha/beta-Hydrolases"/>
    <property type="match status" value="1"/>
</dbReference>
<dbReference type="Proteomes" id="UP001054945">
    <property type="component" value="Unassembled WGS sequence"/>
</dbReference>
<dbReference type="InterPro" id="IPR013818">
    <property type="entry name" value="Lipase"/>
</dbReference>
<dbReference type="AlphaFoldDB" id="A0AAV4M6K6"/>
<evidence type="ECO:0000256" key="4">
    <source>
        <dbReference type="RuleBase" id="RU004262"/>
    </source>
</evidence>
<evidence type="ECO:0000256" key="3">
    <source>
        <dbReference type="ARBA" id="ARBA00022525"/>
    </source>
</evidence>